<dbReference type="AlphaFoldDB" id="X1F505"/>
<accession>X1F505</accession>
<reference evidence="2" key="1">
    <citation type="journal article" date="2014" name="Front. Microbiol.">
        <title>High frequency of phylogenetically diverse reductive dehalogenase-homologous genes in deep subseafloor sedimentary metagenomes.</title>
        <authorList>
            <person name="Kawai M."/>
            <person name="Futagami T."/>
            <person name="Toyoda A."/>
            <person name="Takaki Y."/>
            <person name="Nishi S."/>
            <person name="Hori S."/>
            <person name="Arai W."/>
            <person name="Tsubouchi T."/>
            <person name="Morono Y."/>
            <person name="Uchiyama I."/>
            <person name="Ito T."/>
            <person name="Fujiyama A."/>
            <person name="Inagaki F."/>
            <person name="Takami H."/>
        </authorList>
    </citation>
    <scope>NUCLEOTIDE SEQUENCE</scope>
    <source>
        <strain evidence="2">Expedition CK06-06</strain>
    </source>
</reference>
<evidence type="ECO:0000256" key="1">
    <source>
        <dbReference type="SAM" id="Phobius"/>
    </source>
</evidence>
<sequence length="94" mass="10951">DIFDKDSDYILENFNSYIGDIFNFNMSVIFLCCSIILYLINCLKVDKLIMDLEEPSYQTSKGGSIKIGKVLRGNSKKMLNSDFTSTKFTFFYYY</sequence>
<feature type="non-terminal residue" evidence="2">
    <location>
        <position position="1"/>
    </location>
</feature>
<proteinExistence type="predicted"/>
<comment type="caution">
    <text evidence="2">The sequence shown here is derived from an EMBL/GenBank/DDBJ whole genome shotgun (WGS) entry which is preliminary data.</text>
</comment>
<dbReference type="EMBL" id="BARU01002395">
    <property type="protein sequence ID" value="GAH27650.1"/>
    <property type="molecule type" value="Genomic_DNA"/>
</dbReference>
<evidence type="ECO:0000313" key="2">
    <source>
        <dbReference type="EMBL" id="GAH27650.1"/>
    </source>
</evidence>
<gene>
    <name evidence="2" type="ORF">S03H2_05670</name>
</gene>
<keyword evidence="1" id="KW-1133">Transmembrane helix</keyword>
<name>X1F505_9ZZZZ</name>
<keyword evidence="1" id="KW-0812">Transmembrane</keyword>
<feature type="transmembrane region" description="Helical" evidence="1">
    <location>
        <begin position="21"/>
        <end position="40"/>
    </location>
</feature>
<protein>
    <submittedName>
        <fullName evidence="2">Uncharacterized protein</fullName>
    </submittedName>
</protein>
<keyword evidence="1" id="KW-0472">Membrane</keyword>
<organism evidence="2">
    <name type="scientific">marine sediment metagenome</name>
    <dbReference type="NCBI Taxonomy" id="412755"/>
    <lineage>
        <taxon>unclassified sequences</taxon>
        <taxon>metagenomes</taxon>
        <taxon>ecological metagenomes</taxon>
    </lineage>
</organism>